<accession>A0ABD2N6F1</accession>
<dbReference type="InterPro" id="IPR001876">
    <property type="entry name" value="Znf_RanBP2"/>
</dbReference>
<reference evidence="6 7" key="1">
    <citation type="journal article" date="2021" name="BMC Biol.">
        <title>Horizontally acquired antibacterial genes associated with adaptive radiation of ladybird beetles.</title>
        <authorList>
            <person name="Li H.S."/>
            <person name="Tang X.F."/>
            <person name="Huang Y.H."/>
            <person name="Xu Z.Y."/>
            <person name="Chen M.L."/>
            <person name="Du X.Y."/>
            <person name="Qiu B.Y."/>
            <person name="Chen P.T."/>
            <person name="Zhang W."/>
            <person name="Slipinski A."/>
            <person name="Escalona H.E."/>
            <person name="Waterhouse R.M."/>
            <person name="Zwick A."/>
            <person name="Pang H."/>
        </authorList>
    </citation>
    <scope>NUCLEOTIDE SEQUENCE [LARGE SCALE GENOMIC DNA]</scope>
    <source>
        <strain evidence="6">SYSU2018</strain>
    </source>
</reference>
<evidence type="ECO:0000313" key="6">
    <source>
        <dbReference type="EMBL" id="KAL3274285.1"/>
    </source>
</evidence>
<dbReference type="Gene3D" id="2.30.30.380">
    <property type="entry name" value="Zn-finger domain of Sec23/24"/>
    <property type="match status" value="1"/>
</dbReference>
<sequence length="249" mass="27624">MEHPGYENEEKLIVKDLGNTDIDLVVLSDTKMNGTGSKQLGDYIHFFSGVPKSERAKILEKDSYGNEVSRIARPLPVEYLLVDVPASTPVNPQYTFNSDPSKEPFPIENRLIETQLQDFNALSQYLSQFGPQDFYTAITDFHLLLYISTMDMLPMRDYMGPLLEAIRTKNLELAEEWSRSEHWATVEQLIAASSPPPSRPGSVAAGGVSVGIGGASSSGPKWTCSFCTFLNSMNLNECEMCSSPRLTNN</sequence>
<dbReference type="PANTHER" id="PTHR12710">
    <property type="entry name" value="NUCLEAR PROTEIN LOCALIZATION 4"/>
    <property type="match status" value="1"/>
</dbReference>
<keyword evidence="1" id="KW-0479">Metal-binding</keyword>
<feature type="domain" description="RanBP2-type" evidence="5">
    <location>
        <begin position="217"/>
        <end position="247"/>
    </location>
</feature>
<keyword evidence="7" id="KW-1185">Reference proteome</keyword>
<comment type="caution">
    <text evidence="6">The sequence shown here is derived from an EMBL/GenBank/DDBJ whole genome shotgun (WGS) entry which is preliminary data.</text>
</comment>
<evidence type="ECO:0000256" key="1">
    <source>
        <dbReference type="ARBA" id="ARBA00022723"/>
    </source>
</evidence>
<organism evidence="6 7">
    <name type="scientific">Cryptolaemus montrouzieri</name>
    <dbReference type="NCBI Taxonomy" id="559131"/>
    <lineage>
        <taxon>Eukaryota</taxon>
        <taxon>Metazoa</taxon>
        <taxon>Ecdysozoa</taxon>
        <taxon>Arthropoda</taxon>
        <taxon>Hexapoda</taxon>
        <taxon>Insecta</taxon>
        <taxon>Pterygota</taxon>
        <taxon>Neoptera</taxon>
        <taxon>Endopterygota</taxon>
        <taxon>Coleoptera</taxon>
        <taxon>Polyphaga</taxon>
        <taxon>Cucujiformia</taxon>
        <taxon>Coccinelloidea</taxon>
        <taxon>Coccinellidae</taxon>
        <taxon>Scymninae</taxon>
        <taxon>Scymnini</taxon>
        <taxon>Cryptolaemus</taxon>
    </lineage>
</organism>
<evidence type="ECO:0000313" key="7">
    <source>
        <dbReference type="Proteomes" id="UP001516400"/>
    </source>
</evidence>
<dbReference type="AlphaFoldDB" id="A0ABD2N6F1"/>
<proteinExistence type="predicted"/>
<dbReference type="Proteomes" id="UP001516400">
    <property type="component" value="Unassembled WGS sequence"/>
</dbReference>
<dbReference type="PROSITE" id="PS50199">
    <property type="entry name" value="ZF_RANBP2_2"/>
    <property type="match status" value="1"/>
</dbReference>
<keyword evidence="3" id="KW-0862">Zinc</keyword>
<dbReference type="PROSITE" id="PS01358">
    <property type="entry name" value="ZF_RANBP2_1"/>
    <property type="match status" value="1"/>
</dbReference>
<dbReference type="SMART" id="SM00547">
    <property type="entry name" value="ZnF_RBZ"/>
    <property type="match status" value="1"/>
</dbReference>
<name>A0ABD2N6F1_9CUCU</name>
<dbReference type="SUPFAM" id="SSF90209">
    <property type="entry name" value="Ran binding protein zinc finger-like"/>
    <property type="match status" value="1"/>
</dbReference>
<keyword evidence="2 4" id="KW-0863">Zinc-finger</keyword>
<evidence type="ECO:0000259" key="5">
    <source>
        <dbReference type="PROSITE" id="PS50199"/>
    </source>
</evidence>
<evidence type="ECO:0000256" key="2">
    <source>
        <dbReference type="ARBA" id="ARBA00022771"/>
    </source>
</evidence>
<evidence type="ECO:0000256" key="3">
    <source>
        <dbReference type="ARBA" id="ARBA00022833"/>
    </source>
</evidence>
<dbReference type="InterPro" id="IPR007717">
    <property type="entry name" value="NPL4_C"/>
</dbReference>
<dbReference type="GO" id="GO:0008270">
    <property type="term" value="F:zinc ion binding"/>
    <property type="evidence" value="ECO:0007669"/>
    <property type="project" value="UniProtKB-KW"/>
</dbReference>
<protein>
    <recommendedName>
        <fullName evidence="5">RanBP2-type domain-containing protein</fullName>
    </recommendedName>
</protein>
<dbReference type="EMBL" id="JABFTP020000062">
    <property type="protein sequence ID" value="KAL3274285.1"/>
    <property type="molecule type" value="Genomic_DNA"/>
</dbReference>
<dbReference type="Pfam" id="PF05021">
    <property type="entry name" value="NPL4"/>
    <property type="match status" value="1"/>
</dbReference>
<dbReference type="InterPro" id="IPR016563">
    <property type="entry name" value="Npl4"/>
</dbReference>
<dbReference type="InterPro" id="IPR036443">
    <property type="entry name" value="Znf_RanBP2_sf"/>
</dbReference>
<dbReference type="PANTHER" id="PTHR12710:SF0">
    <property type="entry name" value="NUCLEAR PROTEIN LOCALIZATION PROTEIN 4 HOMOLOG"/>
    <property type="match status" value="1"/>
</dbReference>
<evidence type="ECO:0000256" key="4">
    <source>
        <dbReference type="PROSITE-ProRule" id="PRU00322"/>
    </source>
</evidence>
<gene>
    <name evidence="6" type="ORF">HHI36_015690</name>
</gene>